<accession>A0ABZ3B0E9</accession>
<reference evidence="2 3" key="1">
    <citation type="submission" date="2024-04" db="EMBL/GenBank/DDBJ databases">
        <title>Kosakonia calanthae sp. nov., a halophilic bacterium isolated from leaves of Calanthe tiplacata.</title>
        <authorList>
            <person name="Wu P."/>
        </authorList>
    </citation>
    <scope>NUCLEOTIDE SEQUENCE [LARGE SCALE GENOMIC DNA]</scope>
    <source>
        <strain evidence="2 3">BYX6</strain>
    </source>
</reference>
<dbReference type="EMBL" id="CP151800">
    <property type="protein sequence ID" value="WZV96744.1"/>
    <property type="molecule type" value="Genomic_DNA"/>
</dbReference>
<organism evidence="2 3">
    <name type="scientific">Kosakonia calanthes</name>
    <dbReference type="NCBI Taxonomy" id="3139408"/>
    <lineage>
        <taxon>Bacteria</taxon>
        <taxon>Pseudomonadati</taxon>
        <taxon>Pseudomonadota</taxon>
        <taxon>Gammaproteobacteria</taxon>
        <taxon>Enterobacterales</taxon>
        <taxon>Enterobacteriaceae</taxon>
        <taxon>Kosakonia</taxon>
    </lineage>
</organism>
<dbReference type="RefSeq" id="WP_342321163.1">
    <property type="nucleotide sequence ID" value="NZ_CP151800.1"/>
</dbReference>
<dbReference type="InterPro" id="IPR010351">
    <property type="entry name" value="DUF943"/>
</dbReference>
<dbReference type="Pfam" id="PF06092">
    <property type="entry name" value="DUF943"/>
    <property type="match status" value="1"/>
</dbReference>
<keyword evidence="1" id="KW-0812">Transmembrane</keyword>
<gene>
    <name evidence="2" type="ORF">AAEY27_13740</name>
</gene>
<proteinExistence type="predicted"/>
<keyword evidence="1" id="KW-1133">Transmembrane helix</keyword>
<sequence length="147" mass="16844">MIKTKVLIFTISVLVASIIYINFSRQTEIMITDQNLNFSNVAVKNFPLTEKGKIEWWKINKATLQKKFNIPAPAKDGDWYISIWNYGDGFKAKPKGDIKVFNSDTQDMMCFNNDSEKCIDKDLIMRIKNNKSGGVDIQLGDKKINLD</sequence>
<keyword evidence="1" id="KW-0472">Membrane</keyword>
<evidence type="ECO:0000256" key="1">
    <source>
        <dbReference type="SAM" id="Phobius"/>
    </source>
</evidence>
<dbReference type="Proteomes" id="UP001466893">
    <property type="component" value="Chromosome"/>
</dbReference>
<keyword evidence="3" id="KW-1185">Reference proteome</keyword>
<feature type="transmembrane region" description="Helical" evidence="1">
    <location>
        <begin position="6"/>
        <end position="23"/>
    </location>
</feature>
<evidence type="ECO:0000313" key="2">
    <source>
        <dbReference type="EMBL" id="WZV96744.1"/>
    </source>
</evidence>
<name>A0ABZ3B0E9_9ENTR</name>
<evidence type="ECO:0000313" key="3">
    <source>
        <dbReference type="Proteomes" id="UP001466893"/>
    </source>
</evidence>
<protein>
    <submittedName>
        <fullName evidence="2">DUF943 family protein</fullName>
    </submittedName>
</protein>